<accession>A0AAD9J8M0</accession>
<dbReference type="Pfam" id="PF00611">
    <property type="entry name" value="FCH"/>
    <property type="match status" value="1"/>
</dbReference>
<keyword evidence="3 5" id="KW-0175">Coiled coil</keyword>
<feature type="domain" description="F-BAR" evidence="9">
    <location>
        <begin position="18"/>
        <end position="301"/>
    </location>
</feature>
<evidence type="ECO:0000256" key="5">
    <source>
        <dbReference type="PROSITE-ProRule" id="PRU01077"/>
    </source>
</evidence>
<feature type="compositionally biased region" description="Basic and acidic residues" evidence="6">
    <location>
        <begin position="1301"/>
        <end position="1311"/>
    </location>
</feature>
<comment type="caution">
    <text evidence="10">The sequence shown here is derived from an EMBL/GenBank/DDBJ whole genome shotgun (WGS) entry which is preliminary data.</text>
</comment>
<feature type="compositionally biased region" description="Low complexity" evidence="6">
    <location>
        <begin position="951"/>
        <end position="983"/>
    </location>
</feature>
<dbReference type="Pfam" id="PF00620">
    <property type="entry name" value="RhoGAP"/>
    <property type="match status" value="1"/>
</dbReference>
<feature type="domain" description="SH3" evidence="7">
    <location>
        <begin position="808"/>
        <end position="867"/>
    </location>
</feature>
<dbReference type="SUPFAM" id="SSF103657">
    <property type="entry name" value="BAR/IMD domain-like"/>
    <property type="match status" value="1"/>
</dbReference>
<feature type="compositionally biased region" description="Low complexity" evidence="6">
    <location>
        <begin position="912"/>
        <end position="930"/>
    </location>
</feature>
<dbReference type="InterPro" id="IPR008936">
    <property type="entry name" value="Rho_GTPase_activation_prot"/>
</dbReference>
<dbReference type="Pfam" id="PF00018">
    <property type="entry name" value="SH3_1"/>
    <property type="match status" value="1"/>
</dbReference>
<reference evidence="10" key="1">
    <citation type="journal article" date="2023" name="Mol. Biol. Evol.">
        <title>Third-Generation Sequencing Reveals the Adaptive Role of the Epigenome in Three Deep-Sea Polychaetes.</title>
        <authorList>
            <person name="Perez M."/>
            <person name="Aroh O."/>
            <person name="Sun Y."/>
            <person name="Lan Y."/>
            <person name="Juniper S.K."/>
            <person name="Young C.R."/>
            <person name="Angers B."/>
            <person name="Qian P.Y."/>
        </authorList>
    </citation>
    <scope>NUCLEOTIDE SEQUENCE</scope>
    <source>
        <strain evidence="10">P08H-3</strain>
    </source>
</reference>
<keyword evidence="1 4" id="KW-0728">SH3 domain</keyword>
<dbReference type="GO" id="GO:0007165">
    <property type="term" value="P:signal transduction"/>
    <property type="evidence" value="ECO:0007669"/>
    <property type="project" value="InterPro"/>
</dbReference>
<dbReference type="SMART" id="SM00324">
    <property type="entry name" value="RhoGAP"/>
    <property type="match status" value="1"/>
</dbReference>
<dbReference type="InterPro" id="IPR001452">
    <property type="entry name" value="SH3_domain"/>
</dbReference>
<dbReference type="Proteomes" id="UP001208570">
    <property type="component" value="Unassembled WGS sequence"/>
</dbReference>
<dbReference type="EMBL" id="JAODUP010000503">
    <property type="protein sequence ID" value="KAK2148304.1"/>
    <property type="molecule type" value="Genomic_DNA"/>
</dbReference>
<evidence type="ECO:0000313" key="11">
    <source>
        <dbReference type="Proteomes" id="UP001208570"/>
    </source>
</evidence>
<feature type="region of interest" description="Disordered" evidence="6">
    <location>
        <begin position="1219"/>
        <end position="1246"/>
    </location>
</feature>
<dbReference type="SMART" id="SM00326">
    <property type="entry name" value="SH3"/>
    <property type="match status" value="1"/>
</dbReference>
<dbReference type="SUPFAM" id="SSF50044">
    <property type="entry name" value="SH3-domain"/>
    <property type="match status" value="1"/>
</dbReference>
<feature type="compositionally biased region" description="Polar residues" evidence="6">
    <location>
        <begin position="1312"/>
        <end position="1321"/>
    </location>
</feature>
<sequence length="1321" mass="149832">MLCRSGANIHHVFEYELMKHKTDIRQQLGEQLKCLDQRLDAHLSMLWELQDFYRRRAEVEAEYSRNLDKLVKGILTRHKAEKQRRDGWMGYSTYKCWQMLLTSTRRSSQDHAILAELFSVQMFNRLQDLMDDTQRMYKKCRDIGASTHEELIKVLNELQSAMKTYHLYHGESKIAENKLKYIESQKQKIEQHAGKATLSRKFRNFEKQTEKRQSKYKDNKLKALKARNEYLLCLDAANAAINKYYREDLSNLVDCMDCGFHNTLARSIMMHISAEENTIKSMQCCMDRLHSCVNDLDQGADKQNFLEFSHHAFMLPKKFEFQAHKGDEVCQISAQKQVQDELVDRLQSLSERLKDLRLENDEVWKTLKTAETSLMDMINQKDYDVSAKFQDDNQPPKSPHEYVKKRSDRLETEAYYIIKFSEYLINNNLITRLEAKHQALLKALGETGNLGTIQRPPSLPPKSNKTRKIGKIPHVGHPKLFGGSIEEYVESMFCICLASYLDCEFAQPLYQSMFCICLASYLDCEFAQPLYQSMFCICLASYLDCEFAQPLYQSMFCICLASYLDCEFAQPLYQSMFCICLASYLDCEFAQPLYQSMFCICLASYLDCEFAQPLYQSMFCICLASYLDCIDPLEDIQDGKDINSIAGVLKLYFRELKEPLFPTQLFDAFIRSTELTNSVECLARIKELINSLPRPIFVVMRYLFAFLNHLSEYSDENMMDPYNLAICFGPTLLRTPPDKDQVQYQAQVNEVIKNIIIHQEEIYPNDGGEIYEKCIVGEEGDHDDVLDNISDDNEEDEDARDAASEDEQEILEALAQYDFKGRTDRELSFKKGDVLVVFQRKSDDWWEGALNGKEGFIPDKYIVIKKYYPRDRDDDDDVDEDDDDNDDHNHDLITKDDKRKSTESLPARPFGEASSSSSSSSEDLLDKSASQPNIAIPSSAVYPPSVDNIMTQSSTSVSTGQSNLSANTLTSDSTSLDGSKTGDLILTKFEKSSFSNKAEEFDPEADSGIISSSPPHIQSDGKTNRMEATQQDLMEKSTDDLNQDIDSALAEIMSEVEMLELQTMEKDVEKHPKPTSSHPKHTPDLVLDLPVSTEKQTPGDPDSPTMSTAEVFAKSNQSTIKKGQSLVGGGPKLGNIAAHKEMSVGYLGSRPVDEDIMVKSVGPMSSFGSITIKGGQTQTSDTQKSLTIGTVRNLSERYCNPALEKRHGGQFHGLAKASTLPCSGRSHPEPSGTLKHLHAQERPSTPERSILQAIPKPFVAELESVVSSSSRGSTPDRTTEKPKPPIKAKPPLMRKPGKSPEVLRRLREHQEALSQTPNAPP</sequence>
<dbReference type="PANTHER" id="PTHR14166">
    <property type="entry name" value="SLIT-ROBO RHO GTPASE ACTIVATING PROTEIN"/>
    <property type="match status" value="1"/>
</dbReference>
<feature type="region of interest" description="Disordered" evidence="6">
    <location>
        <begin position="1066"/>
        <end position="1085"/>
    </location>
</feature>
<name>A0AAD9J8M0_9ANNE</name>
<evidence type="ECO:0000259" key="7">
    <source>
        <dbReference type="PROSITE" id="PS50002"/>
    </source>
</evidence>
<feature type="compositionally biased region" description="Basic and acidic residues" evidence="6">
    <location>
        <begin position="887"/>
        <end position="902"/>
    </location>
</feature>
<proteinExistence type="predicted"/>
<dbReference type="FunFam" id="2.30.30.40:FF:000136">
    <property type="entry name" value="Rho GTPase activating protein 4"/>
    <property type="match status" value="1"/>
</dbReference>
<dbReference type="SUPFAM" id="SSF48350">
    <property type="entry name" value="GTPase activation domain, GAP"/>
    <property type="match status" value="1"/>
</dbReference>
<dbReference type="PROSITE" id="PS50002">
    <property type="entry name" value="SH3"/>
    <property type="match status" value="1"/>
</dbReference>
<dbReference type="InterPro" id="IPR031160">
    <property type="entry name" value="F_BAR_dom"/>
</dbReference>
<evidence type="ECO:0008006" key="12">
    <source>
        <dbReference type="Google" id="ProtNLM"/>
    </source>
</evidence>
<keyword evidence="2" id="KW-0343">GTPase activation</keyword>
<evidence type="ECO:0000256" key="4">
    <source>
        <dbReference type="PROSITE-ProRule" id="PRU00192"/>
    </source>
</evidence>
<evidence type="ECO:0000256" key="1">
    <source>
        <dbReference type="ARBA" id="ARBA00022443"/>
    </source>
</evidence>
<dbReference type="GO" id="GO:0005096">
    <property type="term" value="F:GTPase activator activity"/>
    <property type="evidence" value="ECO:0007669"/>
    <property type="project" value="UniProtKB-KW"/>
</dbReference>
<evidence type="ECO:0000256" key="2">
    <source>
        <dbReference type="ARBA" id="ARBA00022468"/>
    </source>
</evidence>
<dbReference type="InterPro" id="IPR051627">
    <property type="entry name" value="SLIT-ROBO_RhoGAP"/>
</dbReference>
<dbReference type="Gene3D" id="2.30.30.40">
    <property type="entry name" value="SH3 Domains"/>
    <property type="match status" value="1"/>
</dbReference>
<evidence type="ECO:0000259" key="8">
    <source>
        <dbReference type="PROSITE" id="PS50238"/>
    </source>
</evidence>
<dbReference type="CDD" id="cd07656">
    <property type="entry name" value="F-BAR_srGAP"/>
    <property type="match status" value="1"/>
</dbReference>
<dbReference type="Gene3D" id="1.10.555.10">
    <property type="entry name" value="Rho GTPase activation protein"/>
    <property type="match status" value="1"/>
</dbReference>
<feature type="region of interest" description="Disordered" evidence="6">
    <location>
        <begin position="782"/>
        <end position="805"/>
    </location>
</feature>
<evidence type="ECO:0000256" key="3">
    <source>
        <dbReference type="ARBA" id="ARBA00023054"/>
    </source>
</evidence>
<feature type="region of interest" description="Disordered" evidence="6">
    <location>
        <begin position="1263"/>
        <end position="1321"/>
    </location>
</feature>
<dbReference type="PROSITE" id="PS50238">
    <property type="entry name" value="RHOGAP"/>
    <property type="match status" value="1"/>
</dbReference>
<dbReference type="InterPro" id="IPR036028">
    <property type="entry name" value="SH3-like_dom_sf"/>
</dbReference>
<dbReference type="SMART" id="SM00055">
    <property type="entry name" value="FCH"/>
    <property type="match status" value="1"/>
</dbReference>
<dbReference type="PROSITE" id="PS51741">
    <property type="entry name" value="F_BAR"/>
    <property type="match status" value="1"/>
</dbReference>
<gene>
    <name evidence="10" type="ORF">LSH36_503g03008</name>
</gene>
<evidence type="ECO:0000259" key="9">
    <source>
        <dbReference type="PROSITE" id="PS51741"/>
    </source>
</evidence>
<feature type="compositionally biased region" description="Acidic residues" evidence="6">
    <location>
        <begin position="873"/>
        <end position="886"/>
    </location>
</feature>
<evidence type="ECO:0000256" key="6">
    <source>
        <dbReference type="SAM" id="MobiDB-lite"/>
    </source>
</evidence>
<evidence type="ECO:0000313" key="10">
    <source>
        <dbReference type="EMBL" id="KAK2148304.1"/>
    </source>
</evidence>
<dbReference type="InterPro" id="IPR000198">
    <property type="entry name" value="RhoGAP_dom"/>
</dbReference>
<dbReference type="InterPro" id="IPR001060">
    <property type="entry name" value="FCH_dom"/>
</dbReference>
<organism evidence="10 11">
    <name type="scientific">Paralvinella palmiformis</name>
    <dbReference type="NCBI Taxonomy" id="53620"/>
    <lineage>
        <taxon>Eukaryota</taxon>
        <taxon>Metazoa</taxon>
        <taxon>Spiralia</taxon>
        <taxon>Lophotrochozoa</taxon>
        <taxon>Annelida</taxon>
        <taxon>Polychaeta</taxon>
        <taxon>Sedentaria</taxon>
        <taxon>Canalipalpata</taxon>
        <taxon>Terebellida</taxon>
        <taxon>Terebelliformia</taxon>
        <taxon>Alvinellidae</taxon>
        <taxon>Paralvinella</taxon>
    </lineage>
</organism>
<dbReference type="PRINTS" id="PR00452">
    <property type="entry name" value="SH3DOMAIN"/>
</dbReference>
<dbReference type="InterPro" id="IPR027267">
    <property type="entry name" value="AH/BAR_dom_sf"/>
</dbReference>
<protein>
    <recommendedName>
        <fullName evidence="12">SLIT-ROBO Rho GTPase-activating protein 1</fullName>
    </recommendedName>
</protein>
<dbReference type="FunFam" id="1.20.1270.60:FF:000094">
    <property type="entry name" value="SLIT-ROBO Rho GTPase-activating 2 protein"/>
    <property type="match status" value="1"/>
</dbReference>
<feature type="region of interest" description="Disordered" evidence="6">
    <location>
        <begin position="870"/>
        <end position="1025"/>
    </location>
</feature>
<dbReference type="Gene3D" id="1.20.1270.60">
    <property type="entry name" value="Arfaptin homology (AH) domain/BAR domain"/>
    <property type="match status" value="1"/>
</dbReference>
<feature type="domain" description="Rho-GAP" evidence="8">
    <location>
        <begin position="579"/>
        <end position="763"/>
    </location>
</feature>
<keyword evidence="11" id="KW-1185">Reference proteome</keyword>